<evidence type="ECO:0000256" key="1">
    <source>
        <dbReference type="SAM" id="Phobius"/>
    </source>
</evidence>
<name>A0A8S5PXB1_9CAUD</name>
<protein>
    <submittedName>
        <fullName evidence="2">Uncharacterized protein</fullName>
    </submittedName>
</protein>
<dbReference type="EMBL" id="BK015526">
    <property type="protein sequence ID" value="DAE11147.1"/>
    <property type="molecule type" value="Genomic_DNA"/>
</dbReference>
<proteinExistence type="predicted"/>
<accession>A0A8S5PXB1</accession>
<organism evidence="2">
    <name type="scientific">Peduovirinae sp. ctySy20</name>
    <dbReference type="NCBI Taxonomy" id="2825211"/>
    <lineage>
        <taxon>Viruses</taxon>
        <taxon>Duplodnaviria</taxon>
        <taxon>Heunggongvirae</taxon>
        <taxon>Uroviricota</taxon>
        <taxon>Caudoviricetes</taxon>
        <taxon>Peduoviridae</taxon>
    </lineage>
</organism>
<keyword evidence="1" id="KW-0472">Membrane</keyword>
<feature type="transmembrane region" description="Helical" evidence="1">
    <location>
        <begin position="67"/>
        <end position="87"/>
    </location>
</feature>
<keyword evidence="1" id="KW-0812">Transmembrane</keyword>
<evidence type="ECO:0000313" key="2">
    <source>
        <dbReference type="EMBL" id="DAE11147.1"/>
    </source>
</evidence>
<reference evidence="2" key="1">
    <citation type="journal article" date="2021" name="Proc. Natl. Acad. Sci. U.S.A.">
        <title>A Catalog of Tens of Thousands of Viruses from Human Metagenomes Reveals Hidden Associations with Chronic Diseases.</title>
        <authorList>
            <person name="Tisza M.J."/>
            <person name="Buck C.B."/>
        </authorList>
    </citation>
    <scope>NUCLEOTIDE SEQUENCE</scope>
    <source>
        <strain evidence="2">CtySy20</strain>
    </source>
</reference>
<sequence>MEIRERLSTMWEAVRSFDMAYESKRLYFWLRPFSFINVVFYFVCVMCLVFFAFFLSRLFMNAQGDHYVSFVALLAALATITTLIYNLRRHISEDYFKDAKEYLKRAYDILEPELDGLPPNDRMSWLDAARLLGISERLGDKILMDSHKESYNEEREFWRSKFRKIIKDFPDSYYCVSPDKFIVYGAGDREPIAESSIYSVHKFIAWNDDYVDPLPNVSFSIKDISKIQKEFPRLAALLRIQPRKR</sequence>
<keyword evidence="1" id="KW-1133">Transmembrane helix</keyword>
<feature type="transmembrane region" description="Helical" evidence="1">
    <location>
        <begin position="33"/>
        <end position="55"/>
    </location>
</feature>